<gene>
    <name evidence="4" type="ORF">OG517_38890</name>
</gene>
<dbReference type="SMART" id="SM01012">
    <property type="entry name" value="ANTAR"/>
    <property type="match status" value="1"/>
</dbReference>
<dbReference type="Gene3D" id="3.60.40.10">
    <property type="entry name" value="PPM-type phosphatase domain"/>
    <property type="match status" value="1"/>
</dbReference>
<dbReference type="PROSITE" id="PS51746">
    <property type="entry name" value="PPM_2"/>
    <property type="match status" value="1"/>
</dbReference>
<proteinExistence type="predicted"/>
<dbReference type="RefSeq" id="WP_328965154.1">
    <property type="nucleotide sequence ID" value="NZ_CP108090.1"/>
</dbReference>
<sequence>MDVPADGPATRPPPDPSGLRRAVRALTDEIAELRAERADRHLLDLATGILVAQLSAPPSAAAAHLSRLAASTGVGAPDVAADIVNAAAGSTDAAPRPPSAEDHPATARRLRRTDAALGVASAAGQAAEALLHGGLRHLGVQAVWLWRRTATDCLELAAHAGGNDLQSTHWQWLPAHVNGALRGALDTGEPGWLPHGPPDGDPLPGPVPDAGRAVLPLLDRGGVVGVLLACWSGPVAFDPPMRKEVEAVADNAVRVLDAAPDPDGFGDPLMLRILLDCLTDAALALTRTEGPDGPDWLIAHANPAAARQLAGVPKPAGRHLAEVLPAHCMDLVRLIDEARTTAAPRRVDRIANQGAGALIDVRTLPLGPERAVVLWHTSDDPGLLLPSVLDRLDHLALFEDDLVSGVSRWGERAYSIFGMERGGPGVPLRELMSRTHRDDKGQLAALLEALTVRQEGAHTLIRVIRDDGGMRHVRISAEPLLKGPVTVAVTGVFQDVSAQHRTELALGATYDQLTAAQAQAAARHRFVLQLQKAILPEVPASIRLPGLLVTARYRPAAQDYRVGGDWYEVLPLPEDRVMLVVGDIAGHGVGAATTMVALRNALRGLAFTGGSAGQLMGWLNGVAFADPRQSTATAVCAHYDPHDRVLRWSSAGHLPLILLREGRAVLLDTPRDLLLGAVPSVVYTETVTTLRAGDLLVFYTDGLVERHHSSLDDGMERLTRIVERHAGAELDDMADRLLAEVRGDTDDDTSLVLVRVLR</sequence>
<protein>
    <submittedName>
        <fullName evidence="4">SpoIIE family protein phosphatase</fullName>
    </submittedName>
</protein>
<dbReference type="PANTHER" id="PTHR43156:SF2">
    <property type="entry name" value="STAGE II SPORULATION PROTEIN E"/>
    <property type="match status" value="1"/>
</dbReference>
<keyword evidence="5" id="KW-1185">Reference proteome</keyword>
<dbReference type="PANTHER" id="PTHR43156">
    <property type="entry name" value="STAGE II SPORULATION PROTEIN E-RELATED"/>
    <property type="match status" value="1"/>
</dbReference>
<evidence type="ECO:0000313" key="5">
    <source>
        <dbReference type="Proteomes" id="UP001432039"/>
    </source>
</evidence>
<dbReference type="Gene3D" id="3.30.450.20">
    <property type="entry name" value="PAS domain"/>
    <property type="match status" value="1"/>
</dbReference>
<dbReference type="SUPFAM" id="SSF81606">
    <property type="entry name" value="PP2C-like"/>
    <property type="match status" value="1"/>
</dbReference>
<dbReference type="Gene3D" id="3.30.450.40">
    <property type="match status" value="1"/>
</dbReference>
<name>A0ABZ1TM82_STRVG</name>
<evidence type="ECO:0000256" key="1">
    <source>
        <dbReference type="ARBA" id="ARBA00022801"/>
    </source>
</evidence>
<dbReference type="InterPro" id="IPR001932">
    <property type="entry name" value="PPM-type_phosphatase-like_dom"/>
</dbReference>
<feature type="domain" description="PPM-type phosphatase" evidence="3">
    <location>
        <begin position="549"/>
        <end position="756"/>
    </location>
</feature>
<evidence type="ECO:0000259" key="3">
    <source>
        <dbReference type="PROSITE" id="PS51746"/>
    </source>
</evidence>
<dbReference type="SUPFAM" id="SSF55781">
    <property type="entry name" value="GAF domain-like"/>
    <property type="match status" value="1"/>
</dbReference>
<dbReference type="SUPFAM" id="SSF55785">
    <property type="entry name" value="PYP-like sensor domain (PAS domain)"/>
    <property type="match status" value="1"/>
</dbReference>
<keyword evidence="1" id="KW-0378">Hydrolase</keyword>
<dbReference type="InterPro" id="IPR052016">
    <property type="entry name" value="Bact_Sigma-Reg"/>
</dbReference>
<dbReference type="Proteomes" id="UP001432039">
    <property type="component" value="Chromosome"/>
</dbReference>
<dbReference type="PROSITE" id="PS50921">
    <property type="entry name" value="ANTAR"/>
    <property type="match status" value="1"/>
</dbReference>
<feature type="domain" description="ANTAR" evidence="2">
    <location>
        <begin position="23"/>
        <end position="84"/>
    </location>
</feature>
<dbReference type="InterPro" id="IPR036457">
    <property type="entry name" value="PPM-type-like_dom_sf"/>
</dbReference>
<dbReference type="InterPro" id="IPR035965">
    <property type="entry name" value="PAS-like_dom_sf"/>
</dbReference>
<evidence type="ECO:0000313" key="4">
    <source>
        <dbReference type="EMBL" id="WUQ16907.1"/>
    </source>
</evidence>
<organism evidence="4 5">
    <name type="scientific">Streptomyces virginiae</name>
    <name type="common">Streptomyces cinnamonensis</name>
    <dbReference type="NCBI Taxonomy" id="1961"/>
    <lineage>
        <taxon>Bacteria</taxon>
        <taxon>Bacillati</taxon>
        <taxon>Actinomycetota</taxon>
        <taxon>Actinomycetes</taxon>
        <taxon>Kitasatosporales</taxon>
        <taxon>Streptomycetaceae</taxon>
        <taxon>Streptomyces</taxon>
    </lineage>
</organism>
<evidence type="ECO:0000259" key="2">
    <source>
        <dbReference type="PROSITE" id="PS50921"/>
    </source>
</evidence>
<dbReference type="Pfam" id="PF07228">
    <property type="entry name" value="SpoIIE"/>
    <property type="match status" value="1"/>
</dbReference>
<accession>A0ABZ1TM82</accession>
<dbReference type="InterPro" id="IPR029016">
    <property type="entry name" value="GAF-like_dom_sf"/>
</dbReference>
<reference evidence="4" key="1">
    <citation type="submission" date="2022-10" db="EMBL/GenBank/DDBJ databases">
        <title>The complete genomes of actinobacterial strains from the NBC collection.</title>
        <authorList>
            <person name="Joergensen T.S."/>
            <person name="Alvarez Arevalo M."/>
            <person name="Sterndorff E.B."/>
            <person name="Faurdal D."/>
            <person name="Vuksanovic O."/>
            <person name="Mourched A.-S."/>
            <person name="Charusanti P."/>
            <person name="Shaw S."/>
            <person name="Blin K."/>
            <person name="Weber T."/>
        </authorList>
    </citation>
    <scope>NUCLEOTIDE SEQUENCE</scope>
    <source>
        <strain evidence="4">NBC_00248</strain>
    </source>
</reference>
<dbReference type="InterPro" id="IPR005561">
    <property type="entry name" value="ANTAR"/>
</dbReference>
<dbReference type="EMBL" id="CP108090">
    <property type="protein sequence ID" value="WUQ16907.1"/>
    <property type="molecule type" value="Genomic_DNA"/>
</dbReference>
<dbReference type="SMART" id="SM00331">
    <property type="entry name" value="PP2C_SIG"/>
    <property type="match status" value="1"/>
</dbReference>